<dbReference type="Pfam" id="PF14497">
    <property type="entry name" value="GST_C_3"/>
    <property type="match status" value="1"/>
</dbReference>
<dbReference type="InterPro" id="IPR010987">
    <property type="entry name" value="Glutathione-S-Trfase_C-like"/>
</dbReference>
<dbReference type="SFLD" id="SFLDS00019">
    <property type="entry name" value="Glutathione_Transferase_(cytos"/>
    <property type="match status" value="1"/>
</dbReference>
<dbReference type="Gene3D" id="1.20.1050.10">
    <property type="match status" value="1"/>
</dbReference>
<dbReference type="RefSeq" id="XP_020433769.1">
    <property type="nucleotide sequence ID" value="XM_020576520.1"/>
</dbReference>
<evidence type="ECO:0000259" key="1">
    <source>
        <dbReference type="PROSITE" id="PS50404"/>
    </source>
</evidence>
<dbReference type="OMA" id="ETTHIDM"/>
<dbReference type="InterPro" id="IPR004046">
    <property type="entry name" value="GST_C"/>
</dbReference>
<dbReference type="InterPro" id="IPR050213">
    <property type="entry name" value="GST_superfamily"/>
</dbReference>
<dbReference type="PANTHER" id="PTHR11571:SF150">
    <property type="entry name" value="GLUTATHIONE S-TRANSFERASE"/>
    <property type="match status" value="1"/>
</dbReference>
<dbReference type="SFLD" id="SFLDG00363">
    <property type="entry name" value="AMPS_(cytGST):_Alpha-__Mu-__Pi"/>
    <property type="match status" value="1"/>
</dbReference>
<proteinExistence type="predicted"/>
<dbReference type="SUPFAM" id="SSF52833">
    <property type="entry name" value="Thioredoxin-like"/>
    <property type="match status" value="1"/>
</dbReference>
<comment type="caution">
    <text evidence="3">The sequence shown here is derived from an EMBL/GenBank/DDBJ whole genome shotgun (WGS) entry which is preliminary data.</text>
</comment>
<accession>D3BAR5</accession>
<dbReference type="EMBL" id="ADBJ01000025">
    <property type="protein sequence ID" value="EFA81652.1"/>
    <property type="molecule type" value="Genomic_DNA"/>
</dbReference>
<dbReference type="InterPro" id="IPR036249">
    <property type="entry name" value="Thioredoxin-like_sf"/>
</dbReference>
<dbReference type="InParanoid" id="D3BAR5"/>
<dbReference type="Proteomes" id="UP000001396">
    <property type="component" value="Unassembled WGS sequence"/>
</dbReference>
<evidence type="ECO:0000313" key="3">
    <source>
        <dbReference type="EMBL" id="EFA81652.1"/>
    </source>
</evidence>
<organism evidence="3 4">
    <name type="scientific">Heterostelium pallidum (strain ATCC 26659 / Pp 5 / PN500)</name>
    <name type="common">Cellular slime mold</name>
    <name type="synonym">Polysphondylium pallidum</name>
    <dbReference type="NCBI Taxonomy" id="670386"/>
    <lineage>
        <taxon>Eukaryota</taxon>
        <taxon>Amoebozoa</taxon>
        <taxon>Evosea</taxon>
        <taxon>Eumycetozoa</taxon>
        <taxon>Dictyostelia</taxon>
        <taxon>Acytosteliales</taxon>
        <taxon>Acytosteliaceae</taxon>
        <taxon>Heterostelium</taxon>
    </lineage>
</organism>
<dbReference type="InterPro" id="IPR040079">
    <property type="entry name" value="Glutathione_S-Trfase"/>
</dbReference>
<dbReference type="GO" id="GO:0004364">
    <property type="term" value="F:glutathione transferase activity"/>
    <property type="evidence" value="ECO:0007669"/>
    <property type="project" value="TreeGrafter"/>
</dbReference>
<evidence type="ECO:0000259" key="2">
    <source>
        <dbReference type="PROSITE" id="PS50405"/>
    </source>
</evidence>
<dbReference type="PROSITE" id="PS50404">
    <property type="entry name" value="GST_NTER"/>
    <property type="match status" value="1"/>
</dbReference>
<dbReference type="GeneID" id="31361130"/>
<keyword evidence="4" id="KW-1185">Reference proteome</keyword>
<gene>
    <name evidence="3" type="ORF">PPL_05646</name>
</gene>
<protein>
    <recommendedName>
        <fullName evidence="5">Glutathione S-transferase</fullName>
    </recommendedName>
</protein>
<dbReference type="FunCoup" id="D3BAR5">
    <property type="interactions" value="27"/>
</dbReference>
<dbReference type="CDD" id="cd03039">
    <property type="entry name" value="GST_N_Sigma_like"/>
    <property type="match status" value="1"/>
</dbReference>
<dbReference type="GO" id="GO:0006749">
    <property type="term" value="P:glutathione metabolic process"/>
    <property type="evidence" value="ECO:0007669"/>
    <property type="project" value="TreeGrafter"/>
</dbReference>
<name>D3BAR5_HETP5</name>
<dbReference type="STRING" id="670386.D3BAR5"/>
<evidence type="ECO:0000313" key="4">
    <source>
        <dbReference type="Proteomes" id="UP000001396"/>
    </source>
</evidence>
<dbReference type="InterPro" id="IPR004045">
    <property type="entry name" value="Glutathione_S-Trfase_N"/>
</dbReference>
<dbReference type="PANTHER" id="PTHR11571">
    <property type="entry name" value="GLUTATHIONE S-TRANSFERASE"/>
    <property type="match status" value="1"/>
</dbReference>
<dbReference type="Pfam" id="PF02798">
    <property type="entry name" value="GST_N"/>
    <property type="match status" value="1"/>
</dbReference>
<feature type="domain" description="GST C-terminal" evidence="2">
    <location>
        <begin position="82"/>
        <end position="200"/>
    </location>
</feature>
<dbReference type="SFLD" id="SFLDG01205">
    <property type="entry name" value="AMPS.1"/>
    <property type="match status" value="1"/>
</dbReference>
<dbReference type="InterPro" id="IPR036282">
    <property type="entry name" value="Glutathione-S-Trfase_C_sf"/>
</dbReference>
<feature type="domain" description="GST N-terminal" evidence="1">
    <location>
        <begin position="2"/>
        <end position="80"/>
    </location>
</feature>
<dbReference type="Gene3D" id="3.40.30.10">
    <property type="entry name" value="Glutaredoxin"/>
    <property type="match status" value="1"/>
</dbReference>
<dbReference type="PROSITE" id="PS50405">
    <property type="entry name" value="GST_CTER"/>
    <property type="match status" value="1"/>
</dbReference>
<evidence type="ECO:0008006" key="5">
    <source>
        <dbReference type="Google" id="ProtNLM"/>
    </source>
</evidence>
<dbReference type="SUPFAM" id="SSF47616">
    <property type="entry name" value="GST C-terminal domain-like"/>
    <property type="match status" value="1"/>
</dbReference>
<sequence>MSLPTLHYFDIKGRGEGTRLLLAYADVEFVDNRFEFAAYPAEVRAKTMFGQVPHYSDGEVELSQSVAIEMYLAKKYGLYGSTPLDEAMIMSYIMSTHDLFIGFFFAKNGGAEALAKFYNETVPRLVSSWEKALIANGGSHIYGKTMTWADLGLFGTIDYLFSIGEQKMFEGSPACLEFHRQMSEVPTISKYLKTRKVTTR</sequence>
<reference evidence="3 4" key="1">
    <citation type="journal article" date="2011" name="Genome Res.">
        <title>Phylogeny-wide analysis of social amoeba genomes highlights ancient origins for complex intercellular communication.</title>
        <authorList>
            <person name="Heidel A.J."/>
            <person name="Lawal H.M."/>
            <person name="Felder M."/>
            <person name="Schilde C."/>
            <person name="Helps N.R."/>
            <person name="Tunggal B."/>
            <person name="Rivero F."/>
            <person name="John U."/>
            <person name="Schleicher M."/>
            <person name="Eichinger L."/>
            <person name="Platzer M."/>
            <person name="Noegel A.A."/>
            <person name="Schaap P."/>
            <person name="Gloeckner G."/>
        </authorList>
    </citation>
    <scope>NUCLEOTIDE SEQUENCE [LARGE SCALE GENOMIC DNA]</scope>
    <source>
        <strain evidence="4">ATCC 26659 / Pp 5 / PN500</strain>
    </source>
</reference>
<dbReference type="AlphaFoldDB" id="D3BAR5"/>
<dbReference type="CDD" id="cd03192">
    <property type="entry name" value="GST_C_Sigma_like"/>
    <property type="match status" value="1"/>
</dbReference>